<reference evidence="6" key="1">
    <citation type="submission" date="2019-08" db="EMBL/GenBank/DDBJ databases">
        <title>The genome of the North American firefly Photinus pyralis.</title>
        <authorList>
            <consortium name="Photinus pyralis genome working group"/>
            <person name="Fallon T.R."/>
            <person name="Sander Lower S.E."/>
            <person name="Weng J.-K."/>
        </authorList>
    </citation>
    <scope>NUCLEOTIDE SEQUENCE</scope>
    <source>
        <strain evidence="6">TRF0915ILg1</strain>
        <tissue evidence="6">Whole body</tissue>
    </source>
</reference>
<dbReference type="Proteomes" id="UP000801492">
    <property type="component" value="Unassembled WGS sequence"/>
</dbReference>
<accession>A0A8K0CAQ7</accession>
<evidence type="ECO:0000256" key="4">
    <source>
        <dbReference type="ARBA" id="ARBA00023136"/>
    </source>
</evidence>
<dbReference type="PANTHER" id="PTHR15371:SF0">
    <property type="entry name" value="SD19278P"/>
    <property type="match status" value="1"/>
</dbReference>
<evidence type="ECO:0008006" key="8">
    <source>
        <dbReference type="Google" id="ProtNLM"/>
    </source>
</evidence>
<dbReference type="GO" id="GO:0008320">
    <property type="term" value="F:protein transmembrane transporter activity"/>
    <property type="evidence" value="ECO:0007669"/>
    <property type="project" value="TreeGrafter"/>
</dbReference>
<feature type="transmembrane region" description="Helical" evidence="5">
    <location>
        <begin position="163"/>
        <end position="184"/>
    </location>
</feature>
<comment type="subcellular location">
    <subcellularLocation>
        <location evidence="1">Membrane</location>
        <topology evidence="1">Multi-pass membrane protein</topology>
    </subcellularLocation>
</comment>
<sequence length="201" mass="21277">MSTLNDNSDFYSQNYSSGNASGLPGTYKGFSSPYLNFDPGYIPTTQPEFIFLDGSNKQRGRFELAFGQIGGSCMIGAAIGGGVGFYNGLKATTLAGQTGKLRRTQMLNHIMKKGSATANTLGSIAVIYSACGVVLSWTRGTDDDLNTIAAATLTGCLYKSTAGLRRCAMGGALGLGVSALYALWNARDRLGNIRHYNPAQR</sequence>
<keyword evidence="4 5" id="KW-0472">Membrane</keyword>
<dbReference type="PANTHER" id="PTHR15371">
    <property type="entry name" value="TIM23"/>
    <property type="match status" value="1"/>
</dbReference>
<dbReference type="EMBL" id="VTPC01090694">
    <property type="protein sequence ID" value="KAF2881837.1"/>
    <property type="molecule type" value="Genomic_DNA"/>
</dbReference>
<dbReference type="OrthoDB" id="159299at2759"/>
<gene>
    <name evidence="6" type="ORF">ILUMI_24338</name>
</gene>
<organism evidence="6 7">
    <name type="scientific">Ignelater luminosus</name>
    <name type="common">Cucubano</name>
    <name type="synonym">Pyrophorus luminosus</name>
    <dbReference type="NCBI Taxonomy" id="2038154"/>
    <lineage>
        <taxon>Eukaryota</taxon>
        <taxon>Metazoa</taxon>
        <taxon>Ecdysozoa</taxon>
        <taxon>Arthropoda</taxon>
        <taxon>Hexapoda</taxon>
        <taxon>Insecta</taxon>
        <taxon>Pterygota</taxon>
        <taxon>Neoptera</taxon>
        <taxon>Endopterygota</taxon>
        <taxon>Coleoptera</taxon>
        <taxon>Polyphaga</taxon>
        <taxon>Elateriformia</taxon>
        <taxon>Elateroidea</taxon>
        <taxon>Elateridae</taxon>
        <taxon>Agrypninae</taxon>
        <taxon>Pyrophorini</taxon>
        <taxon>Ignelater</taxon>
    </lineage>
</organism>
<dbReference type="Pfam" id="PF02466">
    <property type="entry name" value="Tim17"/>
    <property type="match status" value="1"/>
</dbReference>
<evidence type="ECO:0000256" key="5">
    <source>
        <dbReference type="SAM" id="Phobius"/>
    </source>
</evidence>
<evidence type="ECO:0000256" key="2">
    <source>
        <dbReference type="ARBA" id="ARBA00022692"/>
    </source>
</evidence>
<dbReference type="GO" id="GO:0005744">
    <property type="term" value="C:TIM23 mitochondrial import inner membrane translocase complex"/>
    <property type="evidence" value="ECO:0007669"/>
    <property type="project" value="TreeGrafter"/>
</dbReference>
<feature type="transmembrane region" description="Helical" evidence="5">
    <location>
        <begin position="116"/>
        <end position="137"/>
    </location>
</feature>
<comment type="caution">
    <text evidence="6">The sequence shown here is derived from an EMBL/GenBank/DDBJ whole genome shotgun (WGS) entry which is preliminary data.</text>
</comment>
<dbReference type="InterPro" id="IPR045238">
    <property type="entry name" value="Tim23-like"/>
</dbReference>
<dbReference type="AlphaFoldDB" id="A0A8K0CAQ7"/>
<dbReference type="GO" id="GO:0030150">
    <property type="term" value="P:protein import into mitochondrial matrix"/>
    <property type="evidence" value="ECO:0007669"/>
    <property type="project" value="TreeGrafter"/>
</dbReference>
<name>A0A8K0CAQ7_IGNLU</name>
<evidence type="ECO:0000313" key="7">
    <source>
        <dbReference type="Proteomes" id="UP000801492"/>
    </source>
</evidence>
<proteinExistence type="predicted"/>
<evidence type="ECO:0000313" key="6">
    <source>
        <dbReference type="EMBL" id="KAF2881837.1"/>
    </source>
</evidence>
<protein>
    <recommendedName>
        <fullName evidence="8">Mitochondrial import inner membrane translocase subunit Tim23</fullName>
    </recommendedName>
</protein>
<evidence type="ECO:0000256" key="1">
    <source>
        <dbReference type="ARBA" id="ARBA00004141"/>
    </source>
</evidence>
<keyword evidence="3 5" id="KW-1133">Transmembrane helix</keyword>
<keyword evidence="7" id="KW-1185">Reference proteome</keyword>
<keyword evidence="2 5" id="KW-0812">Transmembrane</keyword>
<evidence type="ECO:0000256" key="3">
    <source>
        <dbReference type="ARBA" id="ARBA00022989"/>
    </source>
</evidence>